<organism evidence="6 7">
    <name type="scientific">Coregonus suidteri</name>
    <dbReference type="NCBI Taxonomy" id="861788"/>
    <lineage>
        <taxon>Eukaryota</taxon>
        <taxon>Metazoa</taxon>
        <taxon>Chordata</taxon>
        <taxon>Craniata</taxon>
        <taxon>Vertebrata</taxon>
        <taxon>Euteleostomi</taxon>
        <taxon>Actinopterygii</taxon>
        <taxon>Neopterygii</taxon>
        <taxon>Teleostei</taxon>
        <taxon>Protacanthopterygii</taxon>
        <taxon>Salmoniformes</taxon>
        <taxon>Salmonidae</taxon>
        <taxon>Coregoninae</taxon>
        <taxon>Coregonus</taxon>
    </lineage>
</organism>
<keyword evidence="7" id="KW-1185">Reference proteome</keyword>
<gene>
    <name evidence="6" type="ORF">J4Q44_G00169610</name>
</gene>
<dbReference type="PANTHER" id="PTHR15410">
    <property type="entry name" value="HIRA-INTERACTING PROTEIN 3"/>
    <property type="match status" value="1"/>
</dbReference>
<evidence type="ECO:0000259" key="5">
    <source>
        <dbReference type="SMART" id="SM01082"/>
    </source>
</evidence>
<comment type="caution">
    <text evidence="6">The sequence shown here is derived from an EMBL/GenBank/DDBJ whole genome shotgun (WGS) entry which is preliminary data.</text>
</comment>
<dbReference type="SMART" id="SM01082">
    <property type="entry name" value="CHZ"/>
    <property type="match status" value="1"/>
</dbReference>
<feature type="compositionally biased region" description="Basic and acidic residues" evidence="4">
    <location>
        <begin position="86"/>
        <end position="102"/>
    </location>
</feature>
<feature type="region of interest" description="Disordered" evidence="4">
    <location>
        <begin position="464"/>
        <end position="524"/>
    </location>
</feature>
<keyword evidence="3" id="KW-0539">Nucleus</keyword>
<feature type="compositionally biased region" description="Basic and acidic residues" evidence="4">
    <location>
        <begin position="250"/>
        <end position="260"/>
    </location>
</feature>
<feature type="compositionally biased region" description="Acidic residues" evidence="4">
    <location>
        <begin position="129"/>
        <end position="146"/>
    </location>
</feature>
<feature type="compositionally biased region" description="Basic and acidic residues" evidence="4">
    <location>
        <begin position="275"/>
        <end position="303"/>
    </location>
</feature>
<feature type="domain" description="Histone chaperone" evidence="5">
    <location>
        <begin position="448"/>
        <end position="486"/>
    </location>
</feature>
<dbReference type="Proteomes" id="UP001356427">
    <property type="component" value="Unassembled WGS sequence"/>
</dbReference>
<dbReference type="InterPro" id="IPR037647">
    <property type="entry name" value="HIRIP3"/>
</dbReference>
<evidence type="ECO:0000313" key="7">
    <source>
        <dbReference type="Proteomes" id="UP001356427"/>
    </source>
</evidence>
<sequence>MSAEETQIRRFVSGQLRECPDLSTLTLAILRGRYLASVGRDSLSQEDRQLMKRVVEEELMRMQDSDSSDDEAILDVTPMPRHNKRNRGEEKGGRTKAEESKAKRSRLHSAQSDSPDSGIERVGNGEGQREEEEEEKDMGSDVEDDQVSQTGTKKKRGGHKGVHNGGETEISSESEVEIKTVNRRKREQDSDEVEENKKKKQGDETNKQEKDKVNSDRDSEEDKKQKRKRRTGGKNVDVKVQSKGSKGTRRRESGNEEKKGKPLRRRERVQVVGSDSERIGEAKVMEQNRVERQRNDDDSRSESEGENNASSEEASGGEEETEEVMAKTKDEPAQDSDSGSSLPALEDEKESEDVRPEQVKKRKPVAKQPIKDEGSERASKGGKDDEAKAVTRLRRYIALCGVRRNYKKLLDGCHSIKSKVAVLKRELEELGVKGQPSIEKCRNARLEREEAQELADLDVSNIITTQGRPKRRGVSKWQQQSSPYKRVVNSSSDSEGDSHAGRGRKRATDWSNLQGIISDGADSD</sequence>
<protein>
    <recommendedName>
        <fullName evidence="5">Histone chaperone domain-containing protein</fullName>
    </recommendedName>
</protein>
<evidence type="ECO:0000256" key="1">
    <source>
        <dbReference type="ARBA" id="ARBA00004123"/>
    </source>
</evidence>
<feature type="compositionally biased region" description="Polar residues" evidence="4">
    <location>
        <begin position="476"/>
        <end position="493"/>
    </location>
</feature>
<evidence type="ECO:0000256" key="3">
    <source>
        <dbReference type="ARBA" id="ARBA00023242"/>
    </source>
</evidence>
<feature type="compositionally biased region" description="Basic residues" evidence="4">
    <location>
        <begin position="152"/>
        <end position="162"/>
    </location>
</feature>
<evidence type="ECO:0000256" key="4">
    <source>
        <dbReference type="SAM" id="MobiDB-lite"/>
    </source>
</evidence>
<feature type="region of interest" description="Disordered" evidence="4">
    <location>
        <begin position="60"/>
        <end position="388"/>
    </location>
</feature>
<accession>A0AAN8LFD6</accession>
<name>A0AAN8LFD6_9TELE</name>
<dbReference type="PANTHER" id="PTHR15410:SF2">
    <property type="entry name" value="HIRA-INTERACTING PROTEIN 3"/>
    <property type="match status" value="1"/>
</dbReference>
<dbReference type="InterPro" id="IPR019098">
    <property type="entry name" value="Histone_chaperone_domain_CHZ"/>
</dbReference>
<keyword evidence="2" id="KW-0143">Chaperone</keyword>
<dbReference type="EMBL" id="JAGTTL010000015">
    <property type="protein sequence ID" value="KAK6311297.1"/>
    <property type="molecule type" value="Genomic_DNA"/>
</dbReference>
<comment type="subcellular location">
    <subcellularLocation>
        <location evidence="1">Nucleus</location>
    </subcellularLocation>
</comment>
<evidence type="ECO:0000256" key="2">
    <source>
        <dbReference type="ARBA" id="ARBA00023186"/>
    </source>
</evidence>
<feature type="compositionally biased region" description="Basic and acidic residues" evidence="4">
    <location>
        <begin position="195"/>
        <end position="224"/>
    </location>
</feature>
<reference evidence="6 7" key="1">
    <citation type="submission" date="2021-04" db="EMBL/GenBank/DDBJ databases">
        <authorList>
            <person name="De Guttry C."/>
            <person name="Zahm M."/>
            <person name="Klopp C."/>
            <person name="Cabau C."/>
            <person name="Louis A."/>
            <person name="Berthelot C."/>
            <person name="Parey E."/>
            <person name="Roest Crollius H."/>
            <person name="Montfort J."/>
            <person name="Robinson-Rechavi M."/>
            <person name="Bucao C."/>
            <person name="Bouchez O."/>
            <person name="Gislard M."/>
            <person name="Lluch J."/>
            <person name="Milhes M."/>
            <person name="Lampietro C."/>
            <person name="Lopez Roques C."/>
            <person name="Donnadieu C."/>
            <person name="Braasch I."/>
            <person name="Desvignes T."/>
            <person name="Postlethwait J."/>
            <person name="Bobe J."/>
            <person name="Wedekind C."/>
            <person name="Guiguen Y."/>
        </authorList>
    </citation>
    <scope>NUCLEOTIDE SEQUENCE [LARGE SCALE GENOMIC DNA]</scope>
    <source>
        <strain evidence="6">Cs_M1</strain>
        <tissue evidence="6">Blood</tissue>
    </source>
</reference>
<proteinExistence type="predicted"/>
<dbReference type="AlphaFoldDB" id="A0AAN8LFD6"/>
<feature type="compositionally biased region" description="Basic and acidic residues" evidence="4">
    <location>
        <begin position="369"/>
        <end position="388"/>
    </location>
</feature>
<dbReference type="GO" id="GO:0005634">
    <property type="term" value="C:nucleus"/>
    <property type="evidence" value="ECO:0007669"/>
    <property type="project" value="UniProtKB-SubCell"/>
</dbReference>
<evidence type="ECO:0000313" key="6">
    <source>
        <dbReference type="EMBL" id="KAK6311297.1"/>
    </source>
</evidence>